<dbReference type="CDD" id="cd24012">
    <property type="entry name" value="ASKHA_NBD_KDGal-kinase"/>
    <property type="match status" value="1"/>
</dbReference>
<comment type="caution">
    <text evidence="1">The sequence shown here is derived from an EMBL/GenBank/DDBJ whole genome shotgun (WGS) entry which is preliminary data.</text>
</comment>
<dbReference type="InterPro" id="IPR042258">
    <property type="entry name" value="DGOK_N"/>
</dbReference>
<sequence length="308" mass="32685">MERIVIDWGSSNLRAYLLGASGQLLEQRHSSDGALALGATGFHAAFMRSCGDWLQRRPGIPVLMSGMVGARNGWQETPYIPCPADPCALRAGFTELAQFPELNIRIAPGVRCTNPSGSADVMRGEEVQVFGALQLAERRDALLLLPGTHSKWVSAANGRIENFTTYLTGELFALLCEHSSVGSAGPQADLDVDEFVRGLEISRAGDSLLQQIFSVRARQLCAAGGGQSPLSYLSGLLIGSEFSAALGRYSPDGDCLLIAGDRLRPAYEMAAEFFRCPLRALAPGAATTTGLALIAEGAGHVQDGDTQC</sequence>
<dbReference type="Gene3D" id="3.30.420.300">
    <property type="entry name" value="2-keto-3-deoxy-galactonokinase, substrate binding domain"/>
    <property type="match status" value="1"/>
</dbReference>
<evidence type="ECO:0000313" key="2">
    <source>
        <dbReference type="Proteomes" id="UP001596425"/>
    </source>
</evidence>
<organism evidence="1 2">
    <name type="scientific">Microbulbifer taiwanensis</name>
    <dbReference type="NCBI Taxonomy" id="986746"/>
    <lineage>
        <taxon>Bacteria</taxon>
        <taxon>Pseudomonadati</taxon>
        <taxon>Pseudomonadota</taxon>
        <taxon>Gammaproteobacteria</taxon>
        <taxon>Cellvibrionales</taxon>
        <taxon>Microbulbiferaceae</taxon>
        <taxon>Microbulbifer</taxon>
    </lineage>
</organism>
<accession>A0ABW1YNE4</accession>
<dbReference type="RefSeq" id="WP_193189945.1">
    <property type="nucleotide sequence ID" value="NZ_JACZFR010000009.1"/>
</dbReference>
<reference evidence="2" key="1">
    <citation type="journal article" date="2019" name="Int. J. Syst. Evol. Microbiol.">
        <title>The Global Catalogue of Microorganisms (GCM) 10K type strain sequencing project: providing services to taxonomists for standard genome sequencing and annotation.</title>
        <authorList>
            <consortium name="The Broad Institute Genomics Platform"/>
            <consortium name="The Broad Institute Genome Sequencing Center for Infectious Disease"/>
            <person name="Wu L."/>
            <person name="Ma J."/>
        </authorList>
    </citation>
    <scope>NUCLEOTIDE SEQUENCE [LARGE SCALE GENOMIC DNA]</scope>
    <source>
        <strain evidence="2">CGMCC 1.13718</strain>
    </source>
</reference>
<dbReference type="EMBL" id="JBHSVR010000001">
    <property type="protein sequence ID" value="MFC6634175.1"/>
    <property type="molecule type" value="Genomic_DNA"/>
</dbReference>
<dbReference type="Proteomes" id="UP001596425">
    <property type="component" value="Unassembled WGS sequence"/>
</dbReference>
<dbReference type="Pfam" id="PF05035">
    <property type="entry name" value="DGOK"/>
    <property type="match status" value="1"/>
</dbReference>
<name>A0ABW1YNE4_9GAMM</name>
<dbReference type="Gene3D" id="3.30.420.310">
    <property type="entry name" value="2-keto-3-deoxy-galactonokinase, C-terminal domain"/>
    <property type="match status" value="1"/>
</dbReference>
<keyword evidence="2" id="KW-1185">Reference proteome</keyword>
<protein>
    <submittedName>
        <fullName evidence="1">2-dehydro-3-deoxygalactonokinase</fullName>
    </submittedName>
</protein>
<dbReference type="InterPro" id="IPR042257">
    <property type="entry name" value="DGOK_C"/>
</dbReference>
<evidence type="ECO:0000313" key="1">
    <source>
        <dbReference type="EMBL" id="MFC6634175.1"/>
    </source>
</evidence>
<proteinExistence type="predicted"/>
<gene>
    <name evidence="1" type="ORF">ACFQBM_12825</name>
</gene>
<dbReference type="InterPro" id="IPR007729">
    <property type="entry name" value="DGOK"/>
</dbReference>